<gene>
    <name evidence="9" type="ORF">ZOSMA_35G00080</name>
</gene>
<dbReference type="Gene3D" id="1.10.287.110">
    <property type="entry name" value="DnaJ domain"/>
    <property type="match status" value="1"/>
</dbReference>
<feature type="domain" description="J" evidence="7">
    <location>
        <begin position="79"/>
        <end position="144"/>
    </location>
</feature>
<name>A0A0K9P6B9_ZOSMR</name>
<dbReference type="HAMAP" id="MF_01152">
    <property type="entry name" value="DnaJ"/>
    <property type="match status" value="1"/>
</dbReference>
<dbReference type="SUPFAM" id="SSF57938">
    <property type="entry name" value="DnaJ/Hsp40 cysteine-rich domain"/>
    <property type="match status" value="1"/>
</dbReference>
<evidence type="ECO:0000256" key="2">
    <source>
        <dbReference type="ARBA" id="ARBA00022737"/>
    </source>
</evidence>
<dbReference type="InterPro" id="IPR001623">
    <property type="entry name" value="DnaJ_domain"/>
</dbReference>
<accession>A0A0K9P6B9</accession>
<dbReference type="OMA" id="RAQDFAY"/>
<evidence type="ECO:0000256" key="4">
    <source>
        <dbReference type="ARBA" id="ARBA00022833"/>
    </source>
</evidence>
<dbReference type="InterPro" id="IPR036869">
    <property type="entry name" value="J_dom_sf"/>
</dbReference>
<feature type="zinc finger region" description="CR-type" evidence="6">
    <location>
        <begin position="216"/>
        <end position="294"/>
    </location>
</feature>
<evidence type="ECO:0000313" key="9">
    <source>
        <dbReference type="EMBL" id="KMZ64554.1"/>
    </source>
</evidence>
<dbReference type="PRINTS" id="PR00625">
    <property type="entry name" value="JDOMAIN"/>
</dbReference>
<evidence type="ECO:0000256" key="1">
    <source>
        <dbReference type="ARBA" id="ARBA00022723"/>
    </source>
</evidence>
<dbReference type="CDD" id="cd06257">
    <property type="entry name" value="DnaJ"/>
    <property type="match status" value="1"/>
</dbReference>
<dbReference type="Gene3D" id="2.10.230.10">
    <property type="entry name" value="Heat shock protein DnaJ, cysteine-rich domain"/>
    <property type="match status" value="1"/>
</dbReference>
<sequence length="447" mass="48177">MTHLHSVRLVWRVAGSSFQSKLLNEESLKTLVSGIRTFSASSSSARKFEKERWNKNGSSSVRWNPIRSFHGTLPASARDFYDVLGVSKKSSASEIKKAYYGLAKKLHPDTNKNDTDAEKKFQEVQHAYEVLKDDEKRSLYDQVGPDAYEQASGGGGPGGSHDGFNPFEDIFGGRKCGGGGGMNDFFSKIFGEQQRDFGGQDIKISLDVSFMEAVQGCSKSITYQAHLACQTCNGKGVPPGTKPETCRTCRGSGAIFMQKGPFKIQSVCGQCGGEGKIVKVFCKSCNGNGVVSGTKSARIDVIPGIDNNDSIKISKSGGADPNGGPPGDLYVTFQVREDPVFRREGTNVHINSVLSFTQAILGGTVKVPTLTGDVVLKVREGTQPGQKVVLKGKGIKTRNSGFGNQYVHFSVSIPTNITQRQRELLEEFANDEQSKFERASAAAGASG</sequence>
<evidence type="ECO:0000256" key="3">
    <source>
        <dbReference type="ARBA" id="ARBA00022771"/>
    </source>
</evidence>
<dbReference type="OrthoDB" id="10256793at2759"/>
<dbReference type="SUPFAM" id="SSF46565">
    <property type="entry name" value="Chaperone J-domain"/>
    <property type="match status" value="1"/>
</dbReference>
<dbReference type="AlphaFoldDB" id="A0A0K9P6B9"/>
<dbReference type="FunFam" id="2.10.230.10:FF:000002">
    <property type="entry name" value="Molecular chaperone DnaJ"/>
    <property type="match status" value="1"/>
</dbReference>
<dbReference type="GO" id="GO:0031072">
    <property type="term" value="F:heat shock protein binding"/>
    <property type="evidence" value="ECO:0007669"/>
    <property type="project" value="InterPro"/>
</dbReference>
<dbReference type="InterPro" id="IPR012724">
    <property type="entry name" value="DnaJ"/>
</dbReference>
<dbReference type="PANTHER" id="PTHR43096">
    <property type="entry name" value="DNAJ HOMOLOG 1, MITOCHONDRIAL-RELATED"/>
    <property type="match status" value="1"/>
</dbReference>
<dbReference type="GO" id="GO:0009408">
    <property type="term" value="P:response to heat"/>
    <property type="evidence" value="ECO:0007669"/>
    <property type="project" value="InterPro"/>
</dbReference>
<keyword evidence="3 6" id="KW-0863">Zinc-finger</keyword>
<dbReference type="GO" id="GO:0051082">
    <property type="term" value="F:unfolded protein binding"/>
    <property type="evidence" value="ECO:0000318"/>
    <property type="project" value="GO_Central"/>
</dbReference>
<evidence type="ECO:0000313" key="10">
    <source>
        <dbReference type="Proteomes" id="UP000036987"/>
    </source>
</evidence>
<dbReference type="InterPro" id="IPR036410">
    <property type="entry name" value="HSP_DnaJ_Cys-rich_dom_sf"/>
</dbReference>
<dbReference type="CDD" id="cd10719">
    <property type="entry name" value="DnaJ_zf"/>
    <property type="match status" value="1"/>
</dbReference>
<dbReference type="PANTHER" id="PTHR43096:SF52">
    <property type="entry name" value="DNAJ HOMOLOG 1, MITOCHONDRIAL-RELATED"/>
    <property type="match status" value="1"/>
</dbReference>
<dbReference type="CDD" id="cd10747">
    <property type="entry name" value="DnaJ_C"/>
    <property type="match status" value="1"/>
</dbReference>
<dbReference type="Pfam" id="PF00226">
    <property type="entry name" value="DnaJ"/>
    <property type="match status" value="1"/>
</dbReference>
<dbReference type="GO" id="GO:0042026">
    <property type="term" value="P:protein refolding"/>
    <property type="evidence" value="ECO:0000318"/>
    <property type="project" value="GO_Central"/>
</dbReference>
<proteinExistence type="inferred from homology"/>
<keyword evidence="4 6" id="KW-0862">Zinc</keyword>
<dbReference type="EMBL" id="LFYR01001125">
    <property type="protein sequence ID" value="KMZ64554.1"/>
    <property type="molecule type" value="Genomic_DNA"/>
</dbReference>
<dbReference type="Proteomes" id="UP000036987">
    <property type="component" value="Unassembled WGS sequence"/>
</dbReference>
<keyword evidence="2" id="KW-0677">Repeat</keyword>
<keyword evidence="10" id="KW-1185">Reference proteome</keyword>
<evidence type="ECO:0000259" key="8">
    <source>
        <dbReference type="PROSITE" id="PS51188"/>
    </source>
</evidence>
<dbReference type="Pfam" id="PF01556">
    <property type="entry name" value="DnaJ_C"/>
    <property type="match status" value="1"/>
</dbReference>
<dbReference type="FunFam" id="1.10.287.110:FF:000058">
    <property type="entry name" value="Chaperone protein dnaJ GFA2, mitochondrial"/>
    <property type="match status" value="1"/>
</dbReference>
<evidence type="ECO:0000256" key="5">
    <source>
        <dbReference type="ARBA" id="ARBA00023186"/>
    </source>
</evidence>
<reference evidence="10" key="1">
    <citation type="journal article" date="2016" name="Nature">
        <title>The genome of the seagrass Zostera marina reveals angiosperm adaptation to the sea.</title>
        <authorList>
            <person name="Olsen J.L."/>
            <person name="Rouze P."/>
            <person name="Verhelst B."/>
            <person name="Lin Y.-C."/>
            <person name="Bayer T."/>
            <person name="Collen J."/>
            <person name="Dattolo E."/>
            <person name="De Paoli E."/>
            <person name="Dittami S."/>
            <person name="Maumus F."/>
            <person name="Michel G."/>
            <person name="Kersting A."/>
            <person name="Lauritano C."/>
            <person name="Lohaus R."/>
            <person name="Toepel M."/>
            <person name="Tonon T."/>
            <person name="Vanneste K."/>
            <person name="Amirebrahimi M."/>
            <person name="Brakel J."/>
            <person name="Bostroem C."/>
            <person name="Chovatia M."/>
            <person name="Grimwood J."/>
            <person name="Jenkins J.W."/>
            <person name="Jueterbock A."/>
            <person name="Mraz A."/>
            <person name="Stam W.T."/>
            <person name="Tice H."/>
            <person name="Bornberg-Bauer E."/>
            <person name="Green P.J."/>
            <person name="Pearson G.A."/>
            <person name="Procaccini G."/>
            <person name="Duarte C.M."/>
            <person name="Schmutz J."/>
            <person name="Reusch T.B.H."/>
            <person name="Van de Peer Y."/>
        </authorList>
    </citation>
    <scope>NUCLEOTIDE SEQUENCE [LARGE SCALE GENOMIC DNA]</scope>
    <source>
        <strain evidence="10">cv. Finnish</strain>
    </source>
</reference>
<dbReference type="GO" id="GO:0005783">
    <property type="term" value="C:endoplasmic reticulum"/>
    <property type="evidence" value="ECO:0007669"/>
    <property type="project" value="UniProtKB-ARBA"/>
</dbReference>
<dbReference type="PROSITE" id="PS51188">
    <property type="entry name" value="ZF_CR"/>
    <property type="match status" value="1"/>
</dbReference>
<dbReference type="GO" id="GO:0005737">
    <property type="term" value="C:cytoplasm"/>
    <property type="evidence" value="ECO:0000318"/>
    <property type="project" value="GO_Central"/>
</dbReference>
<dbReference type="InterPro" id="IPR008971">
    <property type="entry name" value="HSP40/DnaJ_pept-bd"/>
</dbReference>
<dbReference type="PROSITE" id="PS00636">
    <property type="entry name" value="DNAJ_1"/>
    <property type="match status" value="1"/>
</dbReference>
<dbReference type="InterPro" id="IPR002939">
    <property type="entry name" value="DnaJ_C"/>
</dbReference>
<keyword evidence="5" id="KW-0143">Chaperone</keyword>
<evidence type="ECO:0000256" key="6">
    <source>
        <dbReference type="PROSITE-ProRule" id="PRU00546"/>
    </source>
</evidence>
<dbReference type="SMART" id="SM00271">
    <property type="entry name" value="DnaJ"/>
    <property type="match status" value="1"/>
</dbReference>
<organism evidence="9 10">
    <name type="scientific">Zostera marina</name>
    <name type="common">Eelgrass</name>
    <dbReference type="NCBI Taxonomy" id="29655"/>
    <lineage>
        <taxon>Eukaryota</taxon>
        <taxon>Viridiplantae</taxon>
        <taxon>Streptophyta</taxon>
        <taxon>Embryophyta</taxon>
        <taxon>Tracheophyta</taxon>
        <taxon>Spermatophyta</taxon>
        <taxon>Magnoliopsida</taxon>
        <taxon>Liliopsida</taxon>
        <taxon>Zosteraceae</taxon>
        <taxon>Zostera</taxon>
    </lineage>
</organism>
<evidence type="ECO:0000259" key="7">
    <source>
        <dbReference type="PROSITE" id="PS50076"/>
    </source>
</evidence>
<dbReference type="FunFam" id="2.60.260.20:FF:000005">
    <property type="entry name" value="Chaperone protein dnaJ 1, mitochondrial"/>
    <property type="match status" value="1"/>
</dbReference>
<dbReference type="Pfam" id="PF00684">
    <property type="entry name" value="DnaJ_CXXCXGXG"/>
    <property type="match status" value="1"/>
</dbReference>
<dbReference type="Gene3D" id="2.60.260.20">
    <property type="entry name" value="Urease metallochaperone UreE, N-terminal domain"/>
    <property type="match status" value="2"/>
</dbReference>
<keyword evidence="1 6" id="KW-0479">Metal-binding</keyword>
<dbReference type="GO" id="GO:0008270">
    <property type="term" value="F:zinc ion binding"/>
    <property type="evidence" value="ECO:0007669"/>
    <property type="project" value="UniProtKB-KW"/>
</dbReference>
<dbReference type="InterPro" id="IPR001305">
    <property type="entry name" value="HSP_DnaJ_Cys-rich_dom"/>
</dbReference>
<feature type="domain" description="CR-type" evidence="8">
    <location>
        <begin position="216"/>
        <end position="294"/>
    </location>
</feature>
<dbReference type="NCBIfam" id="NF008035">
    <property type="entry name" value="PRK10767.1"/>
    <property type="match status" value="1"/>
</dbReference>
<comment type="caution">
    <text evidence="9">The sequence shown here is derived from an EMBL/GenBank/DDBJ whole genome shotgun (WGS) entry which is preliminary data.</text>
</comment>
<protein>
    <submittedName>
        <fullName evidence="9">Chaperone protein dnaJ</fullName>
    </submittedName>
</protein>
<dbReference type="InterPro" id="IPR018253">
    <property type="entry name" value="DnaJ_domain_CS"/>
</dbReference>
<dbReference type="GO" id="GO:0005524">
    <property type="term" value="F:ATP binding"/>
    <property type="evidence" value="ECO:0007669"/>
    <property type="project" value="InterPro"/>
</dbReference>
<dbReference type="STRING" id="29655.A0A0K9P6B9"/>
<dbReference type="PROSITE" id="PS50076">
    <property type="entry name" value="DNAJ_2"/>
    <property type="match status" value="1"/>
</dbReference>
<dbReference type="SUPFAM" id="SSF49493">
    <property type="entry name" value="HSP40/DnaJ peptide-binding domain"/>
    <property type="match status" value="2"/>
</dbReference>